<dbReference type="PANTHER" id="PTHR15696">
    <property type="entry name" value="SMG-7 SUPPRESSOR WITH MORPHOLOGICAL EFFECT ON GENITALIA PROTEIN 7"/>
    <property type="match status" value="1"/>
</dbReference>
<dbReference type="GO" id="GO:0070034">
    <property type="term" value="F:telomerase RNA binding"/>
    <property type="evidence" value="ECO:0007669"/>
    <property type="project" value="TreeGrafter"/>
</dbReference>
<reference evidence="1" key="2">
    <citation type="submission" date="2023-05" db="EMBL/GenBank/DDBJ databases">
        <authorList>
            <consortium name="Lawrence Berkeley National Laboratory"/>
            <person name="Steindorff A."/>
            <person name="Hensen N."/>
            <person name="Bonometti L."/>
            <person name="Westerberg I."/>
            <person name="Brannstrom I.O."/>
            <person name="Guillou S."/>
            <person name="Cros-Aarteil S."/>
            <person name="Calhoun S."/>
            <person name="Haridas S."/>
            <person name="Kuo A."/>
            <person name="Mondo S."/>
            <person name="Pangilinan J."/>
            <person name="Riley R."/>
            <person name="Labutti K."/>
            <person name="Andreopoulos B."/>
            <person name="Lipzen A."/>
            <person name="Chen C."/>
            <person name="Yanf M."/>
            <person name="Daum C."/>
            <person name="Ng V."/>
            <person name="Clum A."/>
            <person name="Ohm R."/>
            <person name="Martin F."/>
            <person name="Silar P."/>
            <person name="Natvig D."/>
            <person name="Lalanne C."/>
            <person name="Gautier V."/>
            <person name="Ament-Velasquez S.L."/>
            <person name="Kruys A."/>
            <person name="Hutchinson M.I."/>
            <person name="Powell A.J."/>
            <person name="Barry K."/>
            <person name="Miller A.N."/>
            <person name="Grigoriev I.V."/>
            <person name="Debuchy R."/>
            <person name="Gladieux P."/>
            <person name="Thoren M.H."/>
            <person name="Johannesson H."/>
        </authorList>
    </citation>
    <scope>NUCLEOTIDE SEQUENCE</scope>
    <source>
        <strain evidence="1">PSN293</strain>
    </source>
</reference>
<dbReference type="InterPro" id="IPR045153">
    <property type="entry name" value="Est1/Ebs1-like"/>
</dbReference>
<organism evidence="1 2">
    <name type="scientific">Rhypophila decipiens</name>
    <dbReference type="NCBI Taxonomy" id="261697"/>
    <lineage>
        <taxon>Eukaryota</taxon>
        <taxon>Fungi</taxon>
        <taxon>Dikarya</taxon>
        <taxon>Ascomycota</taxon>
        <taxon>Pezizomycotina</taxon>
        <taxon>Sordariomycetes</taxon>
        <taxon>Sordariomycetidae</taxon>
        <taxon>Sordariales</taxon>
        <taxon>Naviculisporaceae</taxon>
        <taxon>Rhypophila</taxon>
    </lineage>
</organism>
<dbReference type="Proteomes" id="UP001301769">
    <property type="component" value="Unassembled WGS sequence"/>
</dbReference>
<name>A0AAN6XUT8_9PEZI</name>
<evidence type="ECO:0000313" key="2">
    <source>
        <dbReference type="Proteomes" id="UP001301769"/>
    </source>
</evidence>
<dbReference type="InterPro" id="IPR011990">
    <property type="entry name" value="TPR-like_helical_dom_sf"/>
</dbReference>
<keyword evidence="2" id="KW-1185">Reference proteome</keyword>
<dbReference type="GO" id="GO:0005697">
    <property type="term" value="C:telomerase holoenzyme complex"/>
    <property type="evidence" value="ECO:0007669"/>
    <property type="project" value="TreeGrafter"/>
</dbReference>
<gene>
    <name evidence="1" type="ORF">QBC37DRAFT_301453</name>
</gene>
<accession>A0AAN6XUT8</accession>
<comment type="caution">
    <text evidence="1">The sequence shown here is derived from an EMBL/GenBank/DDBJ whole genome shotgun (WGS) entry which is preliminary data.</text>
</comment>
<dbReference type="SUPFAM" id="SSF48452">
    <property type="entry name" value="TPR-like"/>
    <property type="match status" value="1"/>
</dbReference>
<proteinExistence type="predicted"/>
<protein>
    <submittedName>
        <fullName evidence="1">Uncharacterized protein</fullName>
    </submittedName>
</protein>
<dbReference type="AlphaFoldDB" id="A0AAN6XUT8"/>
<evidence type="ECO:0000313" key="1">
    <source>
        <dbReference type="EMBL" id="KAK4206116.1"/>
    </source>
</evidence>
<dbReference type="GO" id="GO:0000184">
    <property type="term" value="P:nuclear-transcribed mRNA catabolic process, nonsense-mediated decay"/>
    <property type="evidence" value="ECO:0007669"/>
    <property type="project" value="TreeGrafter"/>
</dbReference>
<dbReference type="EMBL" id="MU858504">
    <property type="protein sequence ID" value="KAK4206116.1"/>
    <property type="molecule type" value="Genomic_DNA"/>
</dbReference>
<sequence length="251" mass="29063">MDEFLDGLDNHIERSTRRWLELGYYIGLSNICAVVGYGNESSPLYNVLKQAGDSQDHFMTGSEMEPSVAQQLADALRLANKTHSVVLQRVGDLNILPYLHVTLAFIYHLTYYPEAMAYVAPEFPWKLTALMLNSLMDSIESHSRIESIRFPEHDKGKGGDRLPRPLPEDYAMRGLLWVDKYFPDGWFSNDKIDDDEKYFEVASMREERRERVLYLGCRIAARGDGKWLEYDSTTHRFNTHLQELLKTYVIV</sequence>
<dbReference type="PANTHER" id="PTHR15696:SF0">
    <property type="entry name" value="TELOMERASE-BINDING PROTEIN EST1A"/>
    <property type="match status" value="1"/>
</dbReference>
<dbReference type="GO" id="GO:0042162">
    <property type="term" value="F:telomeric DNA binding"/>
    <property type="evidence" value="ECO:0007669"/>
    <property type="project" value="TreeGrafter"/>
</dbReference>
<reference evidence="1" key="1">
    <citation type="journal article" date="2023" name="Mol. Phylogenet. Evol.">
        <title>Genome-scale phylogeny and comparative genomics of the fungal order Sordariales.</title>
        <authorList>
            <person name="Hensen N."/>
            <person name="Bonometti L."/>
            <person name="Westerberg I."/>
            <person name="Brannstrom I.O."/>
            <person name="Guillou S."/>
            <person name="Cros-Aarteil S."/>
            <person name="Calhoun S."/>
            <person name="Haridas S."/>
            <person name="Kuo A."/>
            <person name="Mondo S."/>
            <person name="Pangilinan J."/>
            <person name="Riley R."/>
            <person name="LaButti K."/>
            <person name="Andreopoulos B."/>
            <person name="Lipzen A."/>
            <person name="Chen C."/>
            <person name="Yan M."/>
            <person name="Daum C."/>
            <person name="Ng V."/>
            <person name="Clum A."/>
            <person name="Steindorff A."/>
            <person name="Ohm R.A."/>
            <person name="Martin F."/>
            <person name="Silar P."/>
            <person name="Natvig D.O."/>
            <person name="Lalanne C."/>
            <person name="Gautier V."/>
            <person name="Ament-Velasquez S.L."/>
            <person name="Kruys A."/>
            <person name="Hutchinson M.I."/>
            <person name="Powell A.J."/>
            <person name="Barry K."/>
            <person name="Miller A.N."/>
            <person name="Grigoriev I.V."/>
            <person name="Debuchy R."/>
            <person name="Gladieux P."/>
            <person name="Hiltunen Thoren M."/>
            <person name="Johannesson H."/>
        </authorList>
    </citation>
    <scope>NUCLEOTIDE SEQUENCE</scope>
    <source>
        <strain evidence="1">PSN293</strain>
    </source>
</reference>